<dbReference type="HOGENOM" id="CLU_023620_5_1_1"/>
<dbReference type="eggNOG" id="ENOG502R71Z">
    <property type="taxonomic scope" value="Eukaryota"/>
</dbReference>
<dbReference type="InterPro" id="IPR057744">
    <property type="entry name" value="OTAase-like"/>
</dbReference>
<name>W6YBQ3_COCC2</name>
<dbReference type="InterPro" id="IPR032466">
    <property type="entry name" value="Metal_Hydrolase"/>
</dbReference>
<evidence type="ECO:0000313" key="3">
    <source>
        <dbReference type="Proteomes" id="UP000053841"/>
    </source>
</evidence>
<dbReference type="AlphaFoldDB" id="W6YBQ3"/>
<dbReference type="Gene3D" id="3.20.20.140">
    <property type="entry name" value="Metal-dependent hydrolases"/>
    <property type="match status" value="1"/>
</dbReference>
<dbReference type="CDD" id="cd01299">
    <property type="entry name" value="Met_dep_hydrolase_A"/>
    <property type="match status" value="1"/>
</dbReference>
<protein>
    <recommendedName>
        <fullName evidence="4">Amidohydrolase-related domain-containing protein</fullName>
    </recommendedName>
</protein>
<dbReference type="SUPFAM" id="SSF51556">
    <property type="entry name" value="Metallo-dependent hydrolases"/>
    <property type="match status" value="1"/>
</dbReference>
<evidence type="ECO:0000313" key="2">
    <source>
        <dbReference type="EMBL" id="EUC28586.1"/>
    </source>
</evidence>
<feature type="compositionally biased region" description="Basic and acidic residues" evidence="1">
    <location>
        <begin position="1"/>
        <end position="15"/>
    </location>
</feature>
<dbReference type="PANTHER" id="PTHR43135:SF3">
    <property type="entry name" value="ALPHA-D-RIBOSE 1-METHYLPHOSPHONATE 5-TRIPHOSPHATE DIPHOSPHATASE"/>
    <property type="match status" value="1"/>
</dbReference>
<dbReference type="RefSeq" id="XP_007717121.1">
    <property type="nucleotide sequence ID" value="XM_007718931.1"/>
</dbReference>
<evidence type="ECO:0008006" key="4">
    <source>
        <dbReference type="Google" id="ProtNLM"/>
    </source>
</evidence>
<dbReference type="PANTHER" id="PTHR43135">
    <property type="entry name" value="ALPHA-D-RIBOSE 1-METHYLPHOSPHONATE 5-TRIPHOSPHATE DIPHOSPHATASE"/>
    <property type="match status" value="1"/>
</dbReference>
<dbReference type="Gene3D" id="2.30.40.10">
    <property type="entry name" value="Urease, subunit C, domain 1"/>
    <property type="match status" value="1"/>
</dbReference>
<dbReference type="GeneID" id="19149368"/>
<organism evidence="2 3">
    <name type="scientific">Cochliobolus carbonum (strain 26-R-13)</name>
    <name type="common">Maize leaf spot fungus</name>
    <name type="synonym">Bipolaris zeicola</name>
    <dbReference type="NCBI Taxonomy" id="930089"/>
    <lineage>
        <taxon>Eukaryota</taxon>
        <taxon>Fungi</taxon>
        <taxon>Dikarya</taxon>
        <taxon>Ascomycota</taxon>
        <taxon>Pezizomycotina</taxon>
        <taxon>Dothideomycetes</taxon>
        <taxon>Pleosporomycetidae</taxon>
        <taxon>Pleosporales</taxon>
        <taxon>Pleosporineae</taxon>
        <taxon>Pleosporaceae</taxon>
        <taxon>Bipolaris</taxon>
    </lineage>
</organism>
<feature type="region of interest" description="Disordered" evidence="1">
    <location>
        <begin position="1"/>
        <end position="34"/>
    </location>
</feature>
<dbReference type="KEGG" id="bze:COCCADRAFT_40925"/>
<evidence type="ECO:0000256" key="1">
    <source>
        <dbReference type="SAM" id="MobiDB-lite"/>
    </source>
</evidence>
<keyword evidence="3" id="KW-1185">Reference proteome</keyword>
<accession>W6YBQ3</accession>
<gene>
    <name evidence="2" type="ORF">COCCADRAFT_40925</name>
</gene>
<sequence>MALERTDSGTSHDSRPWPSVDVAPEPYRGPPRNIESIKDLKWEDHLQPKRYEISGPHPESKILFLDVNILDSSSREPFRGDVLIKRFTAVGQVPDVEQLRAQVGVRVFYGKGRTLMSGLGDAYTHLTWNSGDLEQSGTLGVEEHTLLTMRSAQCFLDSGYTMYAINAGDIPGPRYLANGKDMARRGGELVGGITAFADGPEEMRKVIKHHVQLGVDNIKLSMSDEEASETTRSAQDCYFTEEETQACVDEAHKHGKRLCSHACARDSVIMSIRHGIETIYHASYIDDRGMYMLEQAKAKHIVAPAINWLVCTLNDAEAFGYPREAAEKAGYKRELDIAIAGLREMHRRGIVVLPGGDYGFAWTPHGTYARDLEHFVKLLGFTEHEAIIAATAGVAALFMQSDELGKVQPG</sequence>
<proteinExistence type="predicted"/>
<reference evidence="2 3" key="1">
    <citation type="journal article" date="2013" name="PLoS Genet.">
        <title>Comparative genome structure, secondary metabolite, and effector coding capacity across Cochliobolus pathogens.</title>
        <authorList>
            <person name="Condon B.J."/>
            <person name="Leng Y."/>
            <person name="Wu D."/>
            <person name="Bushley K.E."/>
            <person name="Ohm R.A."/>
            <person name="Otillar R."/>
            <person name="Martin J."/>
            <person name="Schackwitz W."/>
            <person name="Grimwood J."/>
            <person name="MohdZainudin N."/>
            <person name="Xue C."/>
            <person name="Wang R."/>
            <person name="Manning V.A."/>
            <person name="Dhillon B."/>
            <person name="Tu Z.J."/>
            <person name="Steffenson B.J."/>
            <person name="Salamov A."/>
            <person name="Sun H."/>
            <person name="Lowry S."/>
            <person name="LaButti K."/>
            <person name="Han J."/>
            <person name="Copeland A."/>
            <person name="Lindquist E."/>
            <person name="Barry K."/>
            <person name="Schmutz J."/>
            <person name="Baker S.E."/>
            <person name="Ciuffetti L.M."/>
            <person name="Grigoriev I.V."/>
            <person name="Zhong S."/>
            <person name="Turgeon B.G."/>
        </authorList>
    </citation>
    <scope>NUCLEOTIDE SEQUENCE [LARGE SCALE GENOMIC DNA]</scope>
    <source>
        <strain evidence="2 3">26-R-13</strain>
    </source>
</reference>
<dbReference type="InterPro" id="IPR011059">
    <property type="entry name" value="Metal-dep_hydrolase_composite"/>
</dbReference>
<dbReference type="InterPro" id="IPR051781">
    <property type="entry name" value="Metallo-dep_Hydrolase"/>
</dbReference>
<dbReference type="OrthoDB" id="194468at2759"/>
<dbReference type="EMBL" id="KI964802">
    <property type="protein sequence ID" value="EUC28586.1"/>
    <property type="molecule type" value="Genomic_DNA"/>
</dbReference>
<dbReference type="Proteomes" id="UP000053841">
    <property type="component" value="Unassembled WGS sequence"/>
</dbReference>
<dbReference type="GO" id="GO:0016810">
    <property type="term" value="F:hydrolase activity, acting on carbon-nitrogen (but not peptide) bonds"/>
    <property type="evidence" value="ECO:0007669"/>
    <property type="project" value="InterPro"/>
</dbReference>